<proteinExistence type="predicted"/>
<organism evidence="3">
    <name type="scientific">uncultured Nocardioidaceae bacterium</name>
    <dbReference type="NCBI Taxonomy" id="253824"/>
    <lineage>
        <taxon>Bacteria</taxon>
        <taxon>Bacillati</taxon>
        <taxon>Actinomycetota</taxon>
        <taxon>Actinomycetes</taxon>
        <taxon>Propionibacteriales</taxon>
        <taxon>Nocardioidaceae</taxon>
        <taxon>environmental samples</taxon>
    </lineage>
</organism>
<feature type="domain" description="Metallo-beta-lactamase" evidence="2">
    <location>
        <begin position="25"/>
        <end position="224"/>
    </location>
</feature>
<dbReference type="PANTHER" id="PTHR42951:SF4">
    <property type="entry name" value="ACYL-COENZYME A THIOESTERASE MBLAC2"/>
    <property type="match status" value="1"/>
</dbReference>
<keyword evidence="3" id="KW-0378">Hydrolase</keyword>
<name>A0A6J4MXG0_9ACTN</name>
<evidence type="ECO:0000313" key="3">
    <source>
        <dbReference type="EMBL" id="CAA9371565.1"/>
    </source>
</evidence>
<dbReference type="SUPFAM" id="SSF56281">
    <property type="entry name" value="Metallo-hydrolase/oxidoreductase"/>
    <property type="match status" value="1"/>
</dbReference>
<accession>A0A6J4MXG0</accession>
<dbReference type="InterPro" id="IPR001279">
    <property type="entry name" value="Metallo-B-lactamas"/>
</dbReference>
<dbReference type="AlphaFoldDB" id="A0A6J4MXG0"/>
<dbReference type="EC" id="3.7.1.2" evidence="3"/>
<dbReference type="Gene3D" id="3.60.15.10">
    <property type="entry name" value="Ribonuclease Z/Hydroxyacylglutathione hydrolase-like"/>
    <property type="match status" value="1"/>
</dbReference>
<dbReference type="PANTHER" id="PTHR42951">
    <property type="entry name" value="METALLO-BETA-LACTAMASE DOMAIN-CONTAINING"/>
    <property type="match status" value="1"/>
</dbReference>
<dbReference type="Pfam" id="PF00753">
    <property type="entry name" value="Lactamase_B"/>
    <property type="match status" value="1"/>
</dbReference>
<dbReference type="GO" id="GO:0004334">
    <property type="term" value="F:fumarylacetoacetase activity"/>
    <property type="evidence" value="ECO:0007669"/>
    <property type="project" value="UniProtKB-EC"/>
</dbReference>
<dbReference type="CDD" id="cd16282">
    <property type="entry name" value="metallo-hydrolase-like_MBL-fold"/>
    <property type="match status" value="1"/>
</dbReference>
<dbReference type="InterPro" id="IPR036866">
    <property type="entry name" value="RibonucZ/Hydroxyglut_hydro"/>
</dbReference>
<protein>
    <submittedName>
        <fullName evidence="3">Fumarylacetoacetase</fullName>
        <ecNumber evidence="3">3.7.1.2</ecNumber>
    </submittedName>
</protein>
<gene>
    <name evidence="3" type="ORF">AVDCRST_MAG21-845</name>
</gene>
<dbReference type="SMART" id="SM00849">
    <property type="entry name" value="Lactamase_B"/>
    <property type="match status" value="1"/>
</dbReference>
<sequence>MADLTATELLDVAAGCFVLRYPEWDVSSGVVVGADGVLVVDTRGSLGQGRRLADDVRRVAPGRPVLWVVNTHQHFDHTFGNAAFGTAVVHAHENTAAGMAAAGDRTKEQLRTDASPDETDPVITAEVVDEVLETPYRLPDVTFSSATVIDLGDRYVELVHPGRGHTDGDLVLRVPDADVVFAGDLVEQSAPPAYGPDCFPLEWASSLDLVVGMLTDNTVVVPGHGAPVDRQFVQDQRADVSDVGELIRSAYGQGMPEAEVLDGSSGWPFPTERLVDAVRRGYSRLAADAVAAGDPTTGRYPAKPPIGTPGLPLST</sequence>
<feature type="region of interest" description="Disordered" evidence="1">
    <location>
        <begin position="293"/>
        <end position="315"/>
    </location>
</feature>
<reference evidence="3" key="1">
    <citation type="submission" date="2020-02" db="EMBL/GenBank/DDBJ databases">
        <authorList>
            <person name="Meier V. D."/>
        </authorList>
    </citation>
    <scope>NUCLEOTIDE SEQUENCE</scope>
    <source>
        <strain evidence="3">AVDCRST_MAG21</strain>
    </source>
</reference>
<evidence type="ECO:0000259" key="2">
    <source>
        <dbReference type="SMART" id="SM00849"/>
    </source>
</evidence>
<evidence type="ECO:0000256" key="1">
    <source>
        <dbReference type="SAM" id="MobiDB-lite"/>
    </source>
</evidence>
<dbReference type="InterPro" id="IPR050855">
    <property type="entry name" value="NDM-1-like"/>
</dbReference>
<dbReference type="EMBL" id="CADCUL010000090">
    <property type="protein sequence ID" value="CAA9371565.1"/>
    <property type="molecule type" value="Genomic_DNA"/>
</dbReference>